<dbReference type="Gene3D" id="3.40.50.150">
    <property type="entry name" value="Vaccinia Virus protein VP39"/>
    <property type="match status" value="1"/>
</dbReference>
<dbReference type="InterPro" id="IPR013216">
    <property type="entry name" value="Methyltransf_11"/>
</dbReference>
<reference evidence="2" key="1">
    <citation type="submission" date="2018-01" db="EMBL/GenBank/DDBJ databases">
        <authorList>
            <person name="Regsiter A."/>
            <person name="William W."/>
        </authorList>
    </citation>
    <scope>NUCLEOTIDE SEQUENCE</scope>
    <source>
        <strain evidence="2">TRIP AH-1</strain>
    </source>
</reference>
<dbReference type="SUPFAM" id="SSF53335">
    <property type="entry name" value="S-adenosyl-L-methionine-dependent methyltransferases"/>
    <property type="match status" value="1"/>
</dbReference>
<dbReference type="InterPro" id="IPR029063">
    <property type="entry name" value="SAM-dependent_MTases_sf"/>
</dbReference>
<dbReference type="EMBL" id="OJIN01000208">
    <property type="protein sequence ID" value="SPD75510.1"/>
    <property type="molecule type" value="Genomic_DNA"/>
</dbReference>
<evidence type="ECO:0000259" key="1">
    <source>
        <dbReference type="Pfam" id="PF08241"/>
    </source>
</evidence>
<dbReference type="AlphaFoldDB" id="A0A445N1D6"/>
<dbReference type="NCBIfam" id="NF045667">
    <property type="entry name" value="MTase_DVU1556"/>
    <property type="match status" value="1"/>
</dbReference>
<dbReference type="Pfam" id="PF08241">
    <property type="entry name" value="Methyltransf_11"/>
    <property type="match status" value="1"/>
</dbReference>
<gene>
    <name evidence="2" type="ORF">PITCH_A640053</name>
</gene>
<name>A0A445N1D6_9BACT</name>
<organism evidence="2">
    <name type="scientific">uncultured Desulfobacterium sp</name>
    <dbReference type="NCBI Taxonomy" id="201089"/>
    <lineage>
        <taxon>Bacteria</taxon>
        <taxon>Pseudomonadati</taxon>
        <taxon>Thermodesulfobacteriota</taxon>
        <taxon>Desulfobacteria</taxon>
        <taxon>Desulfobacterales</taxon>
        <taxon>Desulfobacteriaceae</taxon>
        <taxon>Desulfobacterium</taxon>
        <taxon>environmental samples</taxon>
    </lineage>
</organism>
<feature type="domain" description="Methyltransferase type 11" evidence="1">
    <location>
        <begin position="48"/>
        <end position="134"/>
    </location>
</feature>
<proteinExistence type="predicted"/>
<sequence length="258" mass="28032">MKINDQMTLYTIPSELGSITGDTLRPGGLAITERAADFCGFSINDKIIDIGCGFGTTLKFLHKKYGCSVCGIDLRVPKSSGEFPFVQSSAEDLSFADNRLSGVFCECVLSLLSYPDKAAHEFYRVLRKTGFLVISDIYLRNPGVFRGLKHKHDSGACEVLASIRKDGEGISSCLSGAMSREQVSDLVQRAGFDVLLWEDHSESLAQLAANIVWELGSLDMLISIMLPGDCSDGHGQAVRNARPGYFLMIACKKSTTIG</sequence>
<accession>A0A445N1D6</accession>
<evidence type="ECO:0000313" key="2">
    <source>
        <dbReference type="EMBL" id="SPD75510.1"/>
    </source>
</evidence>
<dbReference type="CDD" id="cd02440">
    <property type="entry name" value="AdoMet_MTases"/>
    <property type="match status" value="1"/>
</dbReference>
<dbReference type="GO" id="GO:0008757">
    <property type="term" value="F:S-adenosylmethionine-dependent methyltransferase activity"/>
    <property type="evidence" value="ECO:0007669"/>
    <property type="project" value="InterPro"/>
</dbReference>
<protein>
    <recommendedName>
        <fullName evidence="1">Methyltransferase type 11 domain-containing protein</fullName>
    </recommendedName>
</protein>